<dbReference type="EMBL" id="UFQT01000102">
    <property type="protein sequence ID" value="SSX20015.1"/>
    <property type="molecule type" value="Genomic_DNA"/>
</dbReference>
<evidence type="ECO:0000313" key="2">
    <source>
        <dbReference type="EMBL" id="SSW99635.1"/>
    </source>
</evidence>
<evidence type="ECO:0000256" key="1">
    <source>
        <dbReference type="SAM" id="MobiDB-lite"/>
    </source>
</evidence>
<protein>
    <submittedName>
        <fullName evidence="2">CSON000208 protein</fullName>
    </submittedName>
</protein>
<dbReference type="OMA" id="RCAMLPD"/>
<dbReference type="VEuPathDB" id="VectorBase:CSON000208"/>
<dbReference type="EMBL" id="UFQS01000102">
    <property type="protein sequence ID" value="SSW99635.1"/>
    <property type="molecule type" value="Genomic_DNA"/>
</dbReference>
<organism evidence="2">
    <name type="scientific">Culicoides sonorensis</name>
    <name type="common">Biting midge</name>
    <dbReference type="NCBI Taxonomy" id="179676"/>
    <lineage>
        <taxon>Eukaryota</taxon>
        <taxon>Metazoa</taxon>
        <taxon>Ecdysozoa</taxon>
        <taxon>Arthropoda</taxon>
        <taxon>Hexapoda</taxon>
        <taxon>Insecta</taxon>
        <taxon>Pterygota</taxon>
        <taxon>Neoptera</taxon>
        <taxon>Endopterygota</taxon>
        <taxon>Diptera</taxon>
        <taxon>Nematocera</taxon>
        <taxon>Chironomoidea</taxon>
        <taxon>Ceratopogonidae</taxon>
        <taxon>Ceratopogoninae</taxon>
        <taxon>Culicoides</taxon>
        <taxon>Monoculicoides</taxon>
    </lineage>
</organism>
<name>A0A336K8C2_CULSO</name>
<feature type="compositionally biased region" description="Basic and acidic residues" evidence="1">
    <location>
        <begin position="1"/>
        <end position="18"/>
    </location>
</feature>
<reference evidence="2" key="1">
    <citation type="submission" date="2018-04" db="EMBL/GenBank/DDBJ databases">
        <authorList>
            <person name="Go L.Y."/>
            <person name="Mitchell J.A."/>
        </authorList>
    </citation>
    <scope>NUCLEOTIDE SEQUENCE</scope>
    <source>
        <tissue evidence="2">Whole organism</tissue>
    </source>
</reference>
<dbReference type="AlphaFoldDB" id="A0A336K8C2"/>
<sequence>MNRKALKEINNRVEDQTPAKHQATLEMYNLRSTRSMTKGLKREAIDEVKETKKSVKRLKSVAVKSEDAANNENENQSKVPVSGVDYVERKEEPLPEFSKNITQILGKHYFDVKTRLNLDNTPECLYDMDKCISRHNDERQLHILDDDVAKEFSSCILDGNIEMFYKFVTGTIMKGQFPGEILLQLVLESMLSINQSQEDHEFDNLLEYGEVIFLQVMKKFPPCWSKTKSKYLNVLTQKMHMKSSPGNANYECKDGIFKFLITSLEQNIKHTDKDNEAHKHSMDINDMNFATWEEHDKPTFDFAKNSREVQLKRTFIILNLIVKLLEDDLAIWILKHPRHIRATFKCDEKKPLIASLFWTGNKECEVNSEIRRVIEIFVNCVYLNYPSDDLNVLSRLLNLIATCINICELPTIKEKTSFIQYPSINEKSELFVKELKRTIDDSPHFSLSLYVKILNTLRTPYVIMLLSDQMLNRVSPQLSRDAMKYGKFSVMNKILATFNTKIWCTMKTRDEMDVSMNSTHFVEKYPVLPLKPTRKKAFEVFQEDFLSILLSHLKSYMEIYRLHNLFNSIKSPAASQNIIQGKKQEKFNGFNIKMLQNLVSNIPHATPSSDTSTPKAEIFNFVCKSIVVDSELMMSYREQMKFCYHMQRYVNERIQKYPELQDIKKYLNSILVN</sequence>
<reference evidence="3" key="2">
    <citation type="submission" date="2018-07" db="EMBL/GenBank/DDBJ databases">
        <authorList>
            <person name="Quirk P.G."/>
            <person name="Krulwich T.A."/>
        </authorList>
    </citation>
    <scope>NUCLEOTIDE SEQUENCE</scope>
</reference>
<gene>
    <name evidence="2" type="primary">CSON000208</name>
</gene>
<proteinExistence type="predicted"/>
<feature type="region of interest" description="Disordered" evidence="1">
    <location>
        <begin position="1"/>
        <end position="20"/>
    </location>
</feature>
<evidence type="ECO:0000313" key="3">
    <source>
        <dbReference type="EMBL" id="SSX20015.1"/>
    </source>
</evidence>
<accession>A0A336K8C2</accession>